<evidence type="ECO:0000259" key="3">
    <source>
        <dbReference type="PROSITE" id="PS50891"/>
    </source>
</evidence>
<dbReference type="eggNOG" id="ENOG502RXPJ">
    <property type="taxonomic scope" value="Eukaryota"/>
</dbReference>
<feature type="coiled-coil region" evidence="2">
    <location>
        <begin position="83"/>
        <end position="110"/>
    </location>
</feature>
<dbReference type="GO" id="GO:0001216">
    <property type="term" value="F:DNA-binding transcription activator activity"/>
    <property type="evidence" value="ECO:0000318"/>
    <property type="project" value="GO_Central"/>
</dbReference>
<feature type="domain" description="LOB" evidence="3">
    <location>
        <begin position="3"/>
        <end position="104"/>
    </location>
</feature>
<keyword evidence="2" id="KW-0175">Coiled coil</keyword>
<dbReference type="GO" id="GO:0006355">
    <property type="term" value="P:regulation of DNA-templated transcription"/>
    <property type="evidence" value="ECO:0000318"/>
    <property type="project" value="GO_Central"/>
</dbReference>
<dbReference type="Pfam" id="PF03195">
    <property type="entry name" value="LOB"/>
    <property type="match status" value="1"/>
</dbReference>
<feature type="non-terminal residue" evidence="4">
    <location>
        <position position="116"/>
    </location>
</feature>
<accession>D8S3L8</accession>
<evidence type="ECO:0000256" key="1">
    <source>
        <dbReference type="ARBA" id="ARBA00005474"/>
    </source>
</evidence>
<reference evidence="4 5" key="1">
    <citation type="journal article" date="2011" name="Science">
        <title>The Selaginella genome identifies genetic changes associated with the evolution of vascular plants.</title>
        <authorList>
            <person name="Banks J.A."/>
            <person name="Nishiyama T."/>
            <person name="Hasebe M."/>
            <person name="Bowman J.L."/>
            <person name="Gribskov M."/>
            <person name="dePamphilis C."/>
            <person name="Albert V.A."/>
            <person name="Aono N."/>
            <person name="Aoyama T."/>
            <person name="Ambrose B.A."/>
            <person name="Ashton N.W."/>
            <person name="Axtell M.J."/>
            <person name="Barker E."/>
            <person name="Barker M.S."/>
            <person name="Bennetzen J.L."/>
            <person name="Bonawitz N.D."/>
            <person name="Chapple C."/>
            <person name="Cheng C."/>
            <person name="Correa L.G."/>
            <person name="Dacre M."/>
            <person name="DeBarry J."/>
            <person name="Dreyer I."/>
            <person name="Elias M."/>
            <person name="Engstrom E.M."/>
            <person name="Estelle M."/>
            <person name="Feng L."/>
            <person name="Finet C."/>
            <person name="Floyd S.K."/>
            <person name="Frommer W.B."/>
            <person name="Fujita T."/>
            <person name="Gramzow L."/>
            <person name="Gutensohn M."/>
            <person name="Harholt J."/>
            <person name="Hattori M."/>
            <person name="Heyl A."/>
            <person name="Hirai T."/>
            <person name="Hiwatashi Y."/>
            <person name="Ishikawa M."/>
            <person name="Iwata M."/>
            <person name="Karol K.G."/>
            <person name="Koehler B."/>
            <person name="Kolukisaoglu U."/>
            <person name="Kubo M."/>
            <person name="Kurata T."/>
            <person name="Lalonde S."/>
            <person name="Li K."/>
            <person name="Li Y."/>
            <person name="Litt A."/>
            <person name="Lyons E."/>
            <person name="Manning G."/>
            <person name="Maruyama T."/>
            <person name="Michael T.P."/>
            <person name="Mikami K."/>
            <person name="Miyazaki S."/>
            <person name="Morinaga S."/>
            <person name="Murata T."/>
            <person name="Mueller-Roeber B."/>
            <person name="Nelson D.R."/>
            <person name="Obara M."/>
            <person name="Oguri Y."/>
            <person name="Olmstead R.G."/>
            <person name="Onodera N."/>
            <person name="Petersen B.L."/>
            <person name="Pils B."/>
            <person name="Prigge M."/>
            <person name="Rensing S.A."/>
            <person name="Riano-Pachon D.M."/>
            <person name="Roberts A.W."/>
            <person name="Sato Y."/>
            <person name="Scheller H.V."/>
            <person name="Schulz B."/>
            <person name="Schulz C."/>
            <person name="Shakirov E.V."/>
            <person name="Shibagaki N."/>
            <person name="Shinohara N."/>
            <person name="Shippen D.E."/>
            <person name="Soerensen I."/>
            <person name="Sotooka R."/>
            <person name="Sugimoto N."/>
            <person name="Sugita M."/>
            <person name="Sumikawa N."/>
            <person name="Tanurdzic M."/>
            <person name="Theissen G."/>
            <person name="Ulvskov P."/>
            <person name="Wakazuki S."/>
            <person name="Weng J.K."/>
            <person name="Willats W.W."/>
            <person name="Wipf D."/>
            <person name="Wolf P.G."/>
            <person name="Yang L."/>
            <person name="Zimmer A.D."/>
            <person name="Zhu Q."/>
            <person name="Mitros T."/>
            <person name="Hellsten U."/>
            <person name="Loque D."/>
            <person name="Otillar R."/>
            <person name="Salamov A."/>
            <person name="Schmutz J."/>
            <person name="Shapiro H."/>
            <person name="Lindquist E."/>
            <person name="Lucas S."/>
            <person name="Rokhsar D."/>
            <person name="Grigoriev I.V."/>
        </authorList>
    </citation>
    <scope>NUCLEOTIDE SEQUENCE [LARGE SCALE GENOMIC DNA]</scope>
</reference>
<dbReference type="InParanoid" id="D8S3L8"/>
<dbReference type="HOGENOM" id="CLU_058353_6_1_1"/>
<gene>
    <name evidence="4" type="ORF">SELMODRAFT_59179</name>
</gene>
<dbReference type="OMA" id="FHEEPGN"/>
<dbReference type="PROSITE" id="PS50891">
    <property type="entry name" value="LOB"/>
    <property type="match status" value="1"/>
</dbReference>
<dbReference type="PANTHER" id="PTHR31301:SF58">
    <property type="entry name" value="LOB DOMAIN-CONTAINING PROTEIN 3"/>
    <property type="match status" value="1"/>
</dbReference>
<name>D8S3L8_SELML</name>
<dbReference type="EMBL" id="GL377600">
    <property type="protein sequence ID" value="EFJ21127.1"/>
    <property type="molecule type" value="Genomic_DNA"/>
</dbReference>
<dbReference type="Proteomes" id="UP000001514">
    <property type="component" value="Unassembled WGS sequence"/>
</dbReference>
<evidence type="ECO:0000313" key="4">
    <source>
        <dbReference type="EMBL" id="EFJ21127.1"/>
    </source>
</evidence>
<evidence type="ECO:0000313" key="5">
    <source>
        <dbReference type="Proteomes" id="UP000001514"/>
    </source>
</evidence>
<protein>
    <recommendedName>
        <fullName evidence="3">LOB domain-containing protein</fullName>
    </recommendedName>
</protein>
<dbReference type="AlphaFoldDB" id="D8S3L8"/>
<comment type="similarity">
    <text evidence="1">Belongs to the LOB domain-containing protein family.</text>
</comment>
<evidence type="ECO:0000256" key="2">
    <source>
        <dbReference type="SAM" id="Coils"/>
    </source>
</evidence>
<proteinExistence type="inferred from homology"/>
<keyword evidence="5" id="KW-1185">Reference proteome</keyword>
<sequence>SSSPCAACKLLRRKCTRECVFAPYFSSSEPQKFAQVHKIFGASNVSKMLQELPVERRRDAVASIVYEANARIRDPVYGCLGAIFTLQQQIAQLRKQLSAAQSEMVLLKFQHQHREP</sequence>
<dbReference type="PANTHER" id="PTHR31301">
    <property type="entry name" value="LOB DOMAIN-CONTAINING PROTEIN 4-RELATED"/>
    <property type="match status" value="1"/>
</dbReference>
<dbReference type="KEGG" id="smo:SELMODRAFT_59179"/>
<dbReference type="InterPro" id="IPR004883">
    <property type="entry name" value="LOB"/>
</dbReference>
<organism evidence="5">
    <name type="scientific">Selaginella moellendorffii</name>
    <name type="common">Spikemoss</name>
    <dbReference type="NCBI Taxonomy" id="88036"/>
    <lineage>
        <taxon>Eukaryota</taxon>
        <taxon>Viridiplantae</taxon>
        <taxon>Streptophyta</taxon>
        <taxon>Embryophyta</taxon>
        <taxon>Tracheophyta</taxon>
        <taxon>Lycopodiopsida</taxon>
        <taxon>Selaginellales</taxon>
        <taxon>Selaginellaceae</taxon>
        <taxon>Selaginella</taxon>
    </lineage>
</organism>
<dbReference type="Gramene" id="EFJ21127">
    <property type="protein sequence ID" value="EFJ21127"/>
    <property type="gene ID" value="SELMODRAFT_59179"/>
</dbReference>
<feature type="non-terminal residue" evidence="4">
    <location>
        <position position="1"/>
    </location>
</feature>
<dbReference type="GO" id="GO:0005634">
    <property type="term" value="C:nucleus"/>
    <property type="evidence" value="ECO:0000318"/>
    <property type="project" value="GO_Central"/>
</dbReference>